<keyword evidence="3" id="KW-0812">Transmembrane</keyword>
<organism evidence="4 5">
    <name type="scientific">Sporosarcina newyorkensis 2681</name>
    <dbReference type="NCBI Taxonomy" id="1027292"/>
    <lineage>
        <taxon>Bacteria</taxon>
        <taxon>Bacillati</taxon>
        <taxon>Bacillota</taxon>
        <taxon>Bacilli</taxon>
        <taxon>Bacillales</taxon>
        <taxon>Caryophanaceae</taxon>
        <taxon>Sporosarcina</taxon>
    </lineage>
</organism>
<feature type="transmembrane region" description="Helical" evidence="3">
    <location>
        <begin position="12"/>
        <end position="34"/>
    </location>
</feature>
<gene>
    <name evidence="4" type="ORF">HMPREF9372_2838</name>
</gene>
<evidence type="ECO:0000256" key="3">
    <source>
        <dbReference type="SAM" id="Phobius"/>
    </source>
</evidence>
<dbReference type="eggNOG" id="ENOG50336MZ">
    <property type="taxonomic scope" value="Bacteria"/>
</dbReference>
<keyword evidence="3" id="KW-0472">Membrane</keyword>
<keyword evidence="2" id="KW-0178">Competence</keyword>
<protein>
    <recommendedName>
        <fullName evidence="6">Prepilin-type N-terminal cleavage/methylation domain-containing protein</fullName>
    </recommendedName>
</protein>
<evidence type="ECO:0008006" key="6">
    <source>
        <dbReference type="Google" id="ProtNLM"/>
    </source>
</evidence>
<dbReference type="EMBL" id="AFPZ01000092">
    <property type="protein sequence ID" value="EGQ22511.1"/>
    <property type="molecule type" value="Genomic_DNA"/>
</dbReference>
<proteinExistence type="predicted"/>
<sequence>MRKKEKGMTLVEVLATLVLLSLIVGIIWTTYFIASKSNVKEMSVLRLQQEANYIIAELQQVHRHCTSYELTITKDEIAIQNCESEKNPDSYNGVVSSDFHYFATFTKMSDGELGELLTSDFREFEGIIDEKIDSTRNDVNLTHLIVQDPLNIKRSVDVPTLITRYKTD</sequence>
<dbReference type="RefSeq" id="WP_009497506.1">
    <property type="nucleotide sequence ID" value="NZ_GL982998.1"/>
</dbReference>
<comment type="caution">
    <text evidence="4">The sequence shown here is derived from an EMBL/GenBank/DDBJ whole genome shotgun (WGS) entry which is preliminary data.</text>
</comment>
<dbReference type="AlphaFoldDB" id="F9DVK7"/>
<dbReference type="HOGENOM" id="CLU_1831151_0_0_9"/>
<evidence type="ECO:0000256" key="2">
    <source>
        <dbReference type="ARBA" id="ARBA00023287"/>
    </source>
</evidence>
<dbReference type="OrthoDB" id="2438412at2"/>
<keyword evidence="3" id="KW-1133">Transmembrane helix</keyword>
<dbReference type="GO" id="GO:0009986">
    <property type="term" value="C:cell surface"/>
    <property type="evidence" value="ECO:0007669"/>
    <property type="project" value="UniProtKB-SubCell"/>
</dbReference>
<dbReference type="NCBIfam" id="TIGR02532">
    <property type="entry name" value="IV_pilin_GFxxxE"/>
    <property type="match status" value="1"/>
</dbReference>
<dbReference type="PROSITE" id="PS00409">
    <property type="entry name" value="PROKAR_NTER_METHYL"/>
    <property type="match status" value="1"/>
</dbReference>
<dbReference type="Pfam" id="PF07963">
    <property type="entry name" value="N_methyl"/>
    <property type="match status" value="1"/>
</dbReference>
<accession>F9DVK7</accession>
<dbReference type="GO" id="GO:0030420">
    <property type="term" value="P:establishment of competence for transformation"/>
    <property type="evidence" value="ECO:0007669"/>
    <property type="project" value="UniProtKB-KW"/>
</dbReference>
<name>F9DVK7_9BACL</name>
<evidence type="ECO:0000313" key="5">
    <source>
        <dbReference type="Proteomes" id="UP000005316"/>
    </source>
</evidence>
<comment type="subcellular location">
    <subcellularLocation>
        <location evidence="1">Cell surface</location>
    </subcellularLocation>
</comment>
<reference evidence="4 5" key="1">
    <citation type="submission" date="2011-04" db="EMBL/GenBank/DDBJ databases">
        <authorList>
            <person name="Muzny D."/>
            <person name="Qin X."/>
            <person name="Deng J."/>
            <person name="Jiang H."/>
            <person name="Liu Y."/>
            <person name="Qu J."/>
            <person name="Song X.-Z."/>
            <person name="Zhang L."/>
            <person name="Thornton R."/>
            <person name="Coyle M."/>
            <person name="Francisco L."/>
            <person name="Jackson L."/>
            <person name="Javaid M."/>
            <person name="Korchina V."/>
            <person name="Kovar C."/>
            <person name="Mata R."/>
            <person name="Mathew T."/>
            <person name="Ngo R."/>
            <person name="Nguyen L."/>
            <person name="Nguyen N."/>
            <person name="Okwuonu G."/>
            <person name="Ongeri F."/>
            <person name="Pham C."/>
            <person name="Simmons D."/>
            <person name="Wilczek-Boney K."/>
            <person name="Hale W."/>
            <person name="Jakkamsetti A."/>
            <person name="Pham P."/>
            <person name="Ruth R."/>
            <person name="San Lucas F."/>
            <person name="Warren J."/>
            <person name="Zhang J."/>
            <person name="Zhao Z."/>
            <person name="Zhou C."/>
            <person name="Zhu D."/>
            <person name="Lee S."/>
            <person name="Bess C."/>
            <person name="Blankenburg K."/>
            <person name="Forbes L."/>
            <person name="Fu Q."/>
            <person name="Gubbala S."/>
            <person name="Hirani K."/>
            <person name="Jayaseelan J.C."/>
            <person name="Lara F."/>
            <person name="Munidasa M."/>
            <person name="Palculict T."/>
            <person name="Patil S."/>
            <person name="Pu L.-L."/>
            <person name="Saada N."/>
            <person name="Tang L."/>
            <person name="Weissenberger G."/>
            <person name="Zhu Y."/>
            <person name="Hemphill L."/>
            <person name="Shang Y."/>
            <person name="Youmans B."/>
            <person name="Ayvaz T."/>
            <person name="Ross M."/>
            <person name="Santibanez J."/>
            <person name="Aqrawi P."/>
            <person name="Gross S."/>
            <person name="Joshi V."/>
            <person name="Fowler G."/>
            <person name="Nazareth L."/>
            <person name="Reid J."/>
            <person name="Worley K."/>
            <person name="Petrosino J."/>
            <person name="Highlander S."/>
            <person name="Gibbs R."/>
        </authorList>
    </citation>
    <scope>NUCLEOTIDE SEQUENCE [LARGE SCALE GENOMIC DNA]</scope>
    <source>
        <strain evidence="4 5">2681</strain>
    </source>
</reference>
<dbReference type="Proteomes" id="UP000005316">
    <property type="component" value="Unassembled WGS sequence"/>
</dbReference>
<evidence type="ECO:0000313" key="4">
    <source>
        <dbReference type="EMBL" id="EGQ22511.1"/>
    </source>
</evidence>
<evidence type="ECO:0000256" key="1">
    <source>
        <dbReference type="ARBA" id="ARBA00004241"/>
    </source>
</evidence>
<dbReference type="InterPro" id="IPR012902">
    <property type="entry name" value="N_methyl_site"/>
</dbReference>